<comment type="caution">
    <text evidence="5">The sequence shown here is derived from an EMBL/GenBank/DDBJ whole genome shotgun (WGS) entry which is preliminary data.</text>
</comment>
<dbReference type="Gene3D" id="3.40.50.1820">
    <property type="entry name" value="alpha/beta hydrolase"/>
    <property type="match status" value="1"/>
</dbReference>
<evidence type="ECO:0000313" key="6">
    <source>
        <dbReference type="Proteomes" id="UP001470230"/>
    </source>
</evidence>
<dbReference type="InterPro" id="IPR011042">
    <property type="entry name" value="6-blade_b-propeller_TolB-like"/>
</dbReference>
<evidence type="ECO:0000256" key="1">
    <source>
        <dbReference type="ARBA" id="ARBA00022729"/>
    </source>
</evidence>
<dbReference type="SUPFAM" id="SSF53474">
    <property type="entry name" value="alpha/beta-Hydrolases"/>
    <property type="match status" value="1"/>
</dbReference>
<gene>
    <name evidence="5" type="ORF">M9Y10_029529</name>
</gene>
<organism evidence="5 6">
    <name type="scientific">Tritrichomonas musculus</name>
    <dbReference type="NCBI Taxonomy" id="1915356"/>
    <lineage>
        <taxon>Eukaryota</taxon>
        <taxon>Metamonada</taxon>
        <taxon>Parabasalia</taxon>
        <taxon>Tritrichomonadida</taxon>
        <taxon>Tritrichomonadidae</taxon>
        <taxon>Tritrichomonas</taxon>
    </lineage>
</organism>
<dbReference type="Proteomes" id="UP001470230">
    <property type="component" value="Unassembled WGS sequence"/>
</dbReference>
<dbReference type="EMBL" id="JAPFFF010000004">
    <property type="protein sequence ID" value="KAK8892304.1"/>
    <property type="molecule type" value="Genomic_DNA"/>
</dbReference>
<name>A0ABR2KME3_9EUKA</name>
<dbReference type="Pfam" id="PF07676">
    <property type="entry name" value="PD40"/>
    <property type="match status" value="1"/>
</dbReference>
<keyword evidence="3" id="KW-0645">Protease</keyword>
<dbReference type="InterPro" id="IPR011659">
    <property type="entry name" value="WD40"/>
</dbReference>
<dbReference type="PANTHER" id="PTHR42776">
    <property type="entry name" value="SERINE PEPTIDASE S9 FAMILY MEMBER"/>
    <property type="match status" value="1"/>
</dbReference>
<keyword evidence="3" id="KW-0720">Serine protease</keyword>
<keyword evidence="6" id="KW-1185">Reference proteome</keyword>
<reference evidence="5 6" key="1">
    <citation type="submission" date="2024-04" db="EMBL/GenBank/DDBJ databases">
        <title>Tritrichomonas musculus Genome.</title>
        <authorList>
            <person name="Alves-Ferreira E."/>
            <person name="Grigg M."/>
            <person name="Lorenzi H."/>
            <person name="Galac M."/>
        </authorList>
    </citation>
    <scope>NUCLEOTIDE SEQUENCE [LARGE SCALE GENOMIC DNA]</scope>
    <source>
        <strain evidence="5 6">EAF2021</strain>
    </source>
</reference>
<dbReference type="PANTHER" id="PTHR42776:SF13">
    <property type="entry name" value="DIPEPTIDYL-PEPTIDASE 5"/>
    <property type="match status" value="1"/>
</dbReference>
<keyword evidence="1" id="KW-0732">Signal</keyword>
<evidence type="ECO:0000256" key="3">
    <source>
        <dbReference type="ARBA" id="ARBA00022825"/>
    </source>
</evidence>
<feature type="domain" description="Peptidase S9 prolyl oligopeptidase catalytic" evidence="4">
    <location>
        <begin position="461"/>
        <end position="673"/>
    </location>
</feature>
<evidence type="ECO:0000313" key="5">
    <source>
        <dbReference type="EMBL" id="KAK8892304.1"/>
    </source>
</evidence>
<evidence type="ECO:0000259" key="4">
    <source>
        <dbReference type="Pfam" id="PF00326"/>
    </source>
</evidence>
<protein>
    <recommendedName>
        <fullName evidence="4">Peptidase S9 prolyl oligopeptidase catalytic domain-containing protein</fullName>
    </recommendedName>
</protein>
<dbReference type="InterPro" id="IPR001375">
    <property type="entry name" value="Peptidase_S9_cat"/>
</dbReference>
<evidence type="ECO:0000256" key="2">
    <source>
        <dbReference type="ARBA" id="ARBA00022801"/>
    </source>
</evidence>
<dbReference type="InterPro" id="IPR029058">
    <property type="entry name" value="AB_hydrolase_fold"/>
</dbReference>
<keyword evidence="2" id="KW-0378">Hydrolase</keyword>
<accession>A0ABR2KME3</accession>
<dbReference type="Pfam" id="PF00326">
    <property type="entry name" value="Peptidase_S9"/>
    <property type="match status" value="1"/>
</dbReference>
<dbReference type="Gene3D" id="2.120.10.30">
    <property type="entry name" value="TolB, C-terminal domain"/>
    <property type="match status" value="2"/>
</dbReference>
<proteinExistence type="predicted"/>
<sequence>MATYVRNNPQITDGKLTSEILWSLGRIGSFSVSKDGQNIVYDVKYYKAKENKGVSQFYTIKADGTDNKMITNNDTPKSSPVFLNNGKIAFLQVDDETHEMQLYQMNADGTDVQKLSNVKSGIDDFRFSPDNSHLIYVSQVKNIPSAQDIYPELDKTTGLIATDLMYLHWDHWMSTIPHPFVATYNSNEIGSSHDILNGTKYECPMTPFNSVSDLCWSPDGNTIAYIMKPSTGKEYAFHTHMDLYLYDIKTQNIQNLTENYQKDHGYLATPVFSPDGKKIAFGMMRRDGFEADVSELHVYDLEAKTVHKVNTTFKESVGDILWSNDSETIYFTGSWHGHTEIYRISLKNSEATQITTNEYDYSGIQLINGHIYAQRCSLNSPHDIISIDLQTAKTVQLTYENKHIFDQLKLVKYEERWIKSNVDDAQIHTYVVYPPDFEPTKKYPAILFCTGGPQTTIANVWRYRWNLMLIASHGYVVVAPNRRGCTGFGIEWTEDVSMHFGGHAQDDLLSAIDSVSKEPFVDENRLGCVGASYGGYSVFFLESHHNKRFKVFVAHDGVFDFKQSYLETEEMWFAHHDIGSPWDAKTDPVVKQSYEYSPSNFLDKWDTPILVIHGCKDYRLTASQGMQAFNAAKMRGIPAKLLLFPDENHWCLKPQNSILWDNVFYDWLHQYLK</sequence>
<dbReference type="SUPFAM" id="SSF82171">
    <property type="entry name" value="DPP6 N-terminal domain-like"/>
    <property type="match status" value="1"/>
</dbReference>